<feature type="binding site" evidence="9">
    <location>
        <position position="188"/>
    </location>
    <ligand>
        <name>ATP</name>
        <dbReference type="ChEBI" id="CHEBI:30616"/>
    </ligand>
</feature>
<dbReference type="GO" id="GO:0005634">
    <property type="term" value="C:nucleus"/>
    <property type="evidence" value="ECO:0007669"/>
    <property type="project" value="UniProtKB-SubCell"/>
</dbReference>
<dbReference type="Gene3D" id="3.40.1190.20">
    <property type="match status" value="1"/>
</dbReference>
<keyword evidence="9" id="KW-0539">Nucleus</keyword>
<keyword evidence="5 9" id="KW-0067">ATP-binding</keyword>
<keyword evidence="4 9" id="KW-0418">Kinase</keyword>
<dbReference type="EMBL" id="LSYV01000002">
    <property type="protein sequence ID" value="KXZ56172.1"/>
    <property type="molecule type" value="Genomic_DNA"/>
</dbReference>
<feature type="binding site" evidence="9">
    <location>
        <position position="143"/>
    </location>
    <ligand>
        <name>substrate</name>
    </ligand>
</feature>
<comment type="subcellular location">
    <subcellularLocation>
        <location evidence="9">Cytoplasm</location>
    </subcellularLocation>
    <subcellularLocation>
        <location evidence="9">Nucleus</location>
    </subcellularLocation>
</comment>
<dbReference type="HAMAP" id="MF_01987">
    <property type="entry name" value="Ribokinase"/>
    <property type="match status" value="1"/>
</dbReference>
<evidence type="ECO:0000256" key="2">
    <source>
        <dbReference type="ARBA" id="ARBA00022723"/>
    </source>
</evidence>
<comment type="activity regulation">
    <text evidence="9">Activated by a monovalent cation that binds near, but not in, the active site. The most likely occupant of the site in vivo is potassium. Ion binding induces a conformational change that may alter substrate affinity.</text>
</comment>
<dbReference type="Proteomes" id="UP000075714">
    <property type="component" value="Unassembled WGS sequence"/>
</dbReference>
<evidence type="ECO:0000313" key="11">
    <source>
        <dbReference type="EMBL" id="KXZ56172.1"/>
    </source>
</evidence>
<reference evidence="12" key="1">
    <citation type="journal article" date="2016" name="Nat. Commun.">
        <title>The Gonium pectorale genome demonstrates co-option of cell cycle regulation during the evolution of multicellularity.</title>
        <authorList>
            <person name="Hanschen E.R."/>
            <person name="Marriage T.N."/>
            <person name="Ferris P.J."/>
            <person name="Hamaji T."/>
            <person name="Toyoda A."/>
            <person name="Fujiyama A."/>
            <person name="Neme R."/>
            <person name="Noguchi H."/>
            <person name="Minakuchi Y."/>
            <person name="Suzuki M."/>
            <person name="Kawai-Toyooka H."/>
            <person name="Smith D.R."/>
            <person name="Sparks H."/>
            <person name="Anderson J."/>
            <person name="Bakaric R."/>
            <person name="Luria V."/>
            <person name="Karger A."/>
            <person name="Kirschner M.W."/>
            <person name="Durand P.M."/>
            <person name="Michod R.E."/>
            <person name="Nozaki H."/>
            <person name="Olson B.J."/>
        </authorList>
    </citation>
    <scope>NUCLEOTIDE SEQUENCE [LARGE SCALE GENOMIC DNA]</scope>
    <source>
        <strain evidence="12">NIES-2863</strain>
    </source>
</reference>
<evidence type="ECO:0000256" key="3">
    <source>
        <dbReference type="ARBA" id="ARBA00022741"/>
    </source>
</evidence>
<keyword evidence="1 9" id="KW-0808">Transferase</keyword>
<evidence type="ECO:0000259" key="10">
    <source>
        <dbReference type="Pfam" id="PF00294"/>
    </source>
</evidence>
<comment type="caution">
    <text evidence="11">The sequence shown here is derived from an EMBL/GenBank/DDBJ whole genome shotgun (WGS) entry which is preliminary data.</text>
</comment>
<proteinExistence type="inferred from homology"/>
<keyword evidence="3 9" id="KW-0547">Nucleotide-binding</keyword>
<keyword evidence="12" id="KW-1185">Reference proteome</keyword>
<dbReference type="GO" id="GO:0046872">
    <property type="term" value="F:metal ion binding"/>
    <property type="evidence" value="ECO:0007669"/>
    <property type="project" value="UniProtKB-KW"/>
</dbReference>
<dbReference type="GO" id="GO:0019303">
    <property type="term" value="P:D-ribose catabolic process"/>
    <property type="evidence" value="ECO:0007669"/>
    <property type="project" value="UniProtKB-UniRule"/>
</dbReference>
<feature type="binding site" evidence="9">
    <location>
        <position position="292"/>
    </location>
    <ligand>
        <name>K(+)</name>
        <dbReference type="ChEBI" id="CHEBI:29103"/>
    </ligand>
</feature>
<comment type="similarity">
    <text evidence="9">Belongs to the carbohydrate kinase PfkB family. Ribokinase subfamily.</text>
</comment>
<dbReference type="AlphaFoldDB" id="A0A150H2G3"/>
<gene>
    <name evidence="11" type="ORF">GPECTOR_1g148</name>
</gene>
<protein>
    <recommendedName>
        <fullName evidence="9">Ribokinase</fullName>
        <shortName evidence="9">RK</shortName>
        <ecNumber evidence="9">2.7.1.15</ecNumber>
    </recommendedName>
</protein>
<dbReference type="OrthoDB" id="415590at2759"/>
<organism evidence="11 12">
    <name type="scientific">Gonium pectorale</name>
    <name type="common">Green alga</name>
    <dbReference type="NCBI Taxonomy" id="33097"/>
    <lineage>
        <taxon>Eukaryota</taxon>
        <taxon>Viridiplantae</taxon>
        <taxon>Chlorophyta</taxon>
        <taxon>core chlorophytes</taxon>
        <taxon>Chlorophyceae</taxon>
        <taxon>CS clade</taxon>
        <taxon>Chlamydomonadales</taxon>
        <taxon>Volvocaceae</taxon>
        <taxon>Gonium</taxon>
    </lineage>
</organism>
<keyword evidence="6 9" id="KW-0460">Magnesium</keyword>
<dbReference type="EC" id="2.7.1.15" evidence="9"/>
<accession>A0A150H2G3</accession>
<feature type="binding site" evidence="9">
    <location>
        <position position="253"/>
    </location>
    <ligand>
        <name>K(+)</name>
        <dbReference type="ChEBI" id="CHEBI:29103"/>
    </ligand>
</feature>
<dbReference type="PRINTS" id="PR00990">
    <property type="entry name" value="RIBOKINASE"/>
</dbReference>
<feature type="binding site" evidence="9">
    <location>
        <position position="259"/>
    </location>
    <ligand>
        <name>substrate</name>
    </ligand>
</feature>
<comment type="caution">
    <text evidence="9">Lacks conserved residue(s) required for the propagation of feature annotation.</text>
</comment>
<dbReference type="UniPathway" id="UPA00916">
    <property type="reaction ID" value="UER00889"/>
</dbReference>
<evidence type="ECO:0000256" key="4">
    <source>
        <dbReference type="ARBA" id="ARBA00022777"/>
    </source>
</evidence>
<evidence type="ECO:0000256" key="6">
    <source>
        <dbReference type="ARBA" id="ARBA00022842"/>
    </source>
</evidence>
<sequence length="313" mass="31578">MEAPPKPLVVVGSVNADLVLPIERLPKPGETLAAASIETVPGGKGANQAAAAARAGYPTYFVGQFGKDDPNASLLRGALSACGVDLTHAIDVAGPCGTALILLQAGGENSIIIVGGANQAAWNLSDSVRQLIATAGAVLLQREVPESVNVEVAKLAKDAGVPVFLDAGGVEGPIAPELLPCLAVLSPNETELARLTGMPTDSEDQVRAAAEKLMEAGVQSVLVKLGGDGSLLLPGQGKPAIRQKAIRAPEVVDTTGAGDCFTATYAVAVLEGKAAAEALQFASAAASICVTRKGAMPSLPAREEVDALVAAQQ</sequence>
<dbReference type="GO" id="GO:0005524">
    <property type="term" value="F:ATP binding"/>
    <property type="evidence" value="ECO:0007669"/>
    <property type="project" value="UniProtKB-UniRule"/>
</dbReference>
<keyword evidence="9" id="KW-0963">Cytoplasm</keyword>
<feature type="domain" description="Carbohydrate kinase PfkB" evidence="10">
    <location>
        <begin position="8"/>
        <end position="301"/>
    </location>
</feature>
<dbReference type="GO" id="GO:0004747">
    <property type="term" value="F:ribokinase activity"/>
    <property type="evidence" value="ECO:0007669"/>
    <property type="project" value="UniProtKB-UniRule"/>
</dbReference>
<feature type="binding site" evidence="9">
    <location>
        <begin position="258"/>
        <end position="259"/>
    </location>
    <ligand>
        <name>ATP</name>
        <dbReference type="ChEBI" id="CHEBI:30616"/>
    </ligand>
</feature>
<evidence type="ECO:0000256" key="7">
    <source>
        <dbReference type="ARBA" id="ARBA00022958"/>
    </source>
</evidence>
<keyword evidence="8 9" id="KW-0119">Carbohydrate metabolism</keyword>
<evidence type="ECO:0000256" key="5">
    <source>
        <dbReference type="ARBA" id="ARBA00022840"/>
    </source>
</evidence>
<dbReference type="GO" id="GO:0005737">
    <property type="term" value="C:cytoplasm"/>
    <property type="evidence" value="ECO:0007669"/>
    <property type="project" value="UniProtKB-SubCell"/>
</dbReference>
<comment type="pathway">
    <text evidence="9">Carbohydrate metabolism; D-ribose degradation; D-ribose 5-phosphate from beta-D-ribopyranose: step 2/2.</text>
</comment>
<dbReference type="STRING" id="33097.A0A150H2G3"/>
<name>A0A150H2G3_GONPE</name>
<feature type="binding site" evidence="9">
    <location>
        <begin position="224"/>
        <end position="229"/>
    </location>
    <ligand>
        <name>ATP</name>
        <dbReference type="ChEBI" id="CHEBI:30616"/>
    </ligand>
</feature>
<dbReference type="InterPro" id="IPR011611">
    <property type="entry name" value="PfkB_dom"/>
</dbReference>
<dbReference type="Pfam" id="PF00294">
    <property type="entry name" value="PfkB"/>
    <property type="match status" value="1"/>
</dbReference>
<keyword evidence="7 9" id="KW-0630">Potassium</keyword>
<feature type="binding site" evidence="9">
    <location>
        <position position="289"/>
    </location>
    <ligand>
        <name>K(+)</name>
        <dbReference type="ChEBI" id="CHEBI:29103"/>
    </ligand>
</feature>
<dbReference type="InterPro" id="IPR002139">
    <property type="entry name" value="Ribo/fructo_kinase"/>
</dbReference>
<feature type="binding site" evidence="9">
    <location>
        <position position="255"/>
    </location>
    <ligand>
        <name>K(+)</name>
        <dbReference type="ChEBI" id="CHEBI:29103"/>
    </ligand>
</feature>
<feature type="binding site" evidence="9">
    <location>
        <position position="298"/>
    </location>
    <ligand>
        <name>K(+)</name>
        <dbReference type="ChEBI" id="CHEBI:29103"/>
    </ligand>
</feature>
<dbReference type="SUPFAM" id="SSF53613">
    <property type="entry name" value="Ribokinase-like"/>
    <property type="match status" value="1"/>
</dbReference>
<evidence type="ECO:0000256" key="1">
    <source>
        <dbReference type="ARBA" id="ARBA00022679"/>
    </source>
</evidence>
<comment type="cofactor">
    <cofactor evidence="9">
        <name>Mg(2+)</name>
        <dbReference type="ChEBI" id="CHEBI:18420"/>
    </cofactor>
    <text evidence="9">Requires a divalent cation, most likely magnesium in vivo, as an electrophilic catalyst to aid phosphoryl group transfer. It is the chelate of the metal and the nucleotide that is the actual substrate.</text>
</comment>
<comment type="catalytic activity">
    <reaction evidence="9">
        <text>D-ribose + ATP = D-ribose 5-phosphate + ADP + H(+)</text>
        <dbReference type="Rhea" id="RHEA:13697"/>
        <dbReference type="ChEBI" id="CHEBI:15378"/>
        <dbReference type="ChEBI" id="CHEBI:30616"/>
        <dbReference type="ChEBI" id="CHEBI:47013"/>
        <dbReference type="ChEBI" id="CHEBI:78346"/>
        <dbReference type="ChEBI" id="CHEBI:456216"/>
        <dbReference type="EC" id="2.7.1.15"/>
    </reaction>
</comment>
<evidence type="ECO:0000256" key="9">
    <source>
        <dbReference type="HAMAP-Rule" id="MF_03215"/>
    </source>
</evidence>
<evidence type="ECO:0000256" key="8">
    <source>
        <dbReference type="ARBA" id="ARBA00023277"/>
    </source>
</evidence>
<feature type="active site" description="Proton acceptor" evidence="9">
    <location>
        <position position="259"/>
    </location>
</feature>
<dbReference type="PANTHER" id="PTHR10584">
    <property type="entry name" value="SUGAR KINASE"/>
    <property type="match status" value="1"/>
</dbReference>
<comment type="function">
    <text evidence="9">Catalyzes the phosphorylation of ribose at O-5 in a reaction requiring ATP and magnesium. The resulting D-ribose-5-phosphate can then be used either for sythesis of nucleotides, histidine, and tryptophan, or as a component of the pentose phosphate pathway.</text>
</comment>
<feature type="binding site" evidence="9">
    <location>
        <begin position="43"/>
        <end position="47"/>
    </location>
    <ligand>
        <name>substrate</name>
    </ligand>
</feature>
<feature type="binding site" evidence="9">
    <location>
        <begin position="15"/>
        <end position="17"/>
    </location>
    <ligand>
        <name>substrate</name>
    </ligand>
</feature>
<dbReference type="CDD" id="cd01174">
    <property type="entry name" value="ribokinase"/>
    <property type="match status" value="1"/>
</dbReference>
<evidence type="ECO:0000313" key="12">
    <source>
        <dbReference type="Proteomes" id="UP000075714"/>
    </source>
</evidence>
<dbReference type="InterPro" id="IPR029056">
    <property type="entry name" value="Ribokinase-like"/>
</dbReference>
<dbReference type="PANTHER" id="PTHR10584:SF166">
    <property type="entry name" value="RIBOKINASE"/>
    <property type="match status" value="1"/>
</dbReference>
<comment type="subunit">
    <text evidence="9">Homodimer.</text>
</comment>
<feature type="binding site" evidence="9">
    <location>
        <position position="294"/>
    </location>
    <ligand>
        <name>K(+)</name>
        <dbReference type="ChEBI" id="CHEBI:29103"/>
    </ligand>
</feature>
<dbReference type="InterPro" id="IPR011877">
    <property type="entry name" value="Ribokinase"/>
</dbReference>
<keyword evidence="2 9" id="KW-0479">Metal-binding</keyword>